<dbReference type="Pfam" id="PF01098">
    <property type="entry name" value="FTSW_RODA_SPOVE"/>
    <property type="match status" value="1"/>
</dbReference>
<evidence type="ECO:0000256" key="8">
    <source>
        <dbReference type="ARBA" id="ARBA00022989"/>
    </source>
</evidence>
<dbReference type="GO" id="GO:0005886">
    <property type="term" value="C:plasma membrane"/>
    <property type="evidence" value="ECO:0007669"/>
    <property type="project" value="UniProtKB-SubCell"/>
</dbReference>
<proteinExistence type="inferred from homology"/>
<dbReference type="RefSeq" id="WP_281795585.1">
    <property type="nucleotide sequence ID" value="NZ_BSDR01000001.1"/>
</dbReference>
<name>A0A9W6L9X6_9BACT</name>
<feature type="transmembrane region" description="Helical" evidence="11">
    <location>
        <begin position="274"/>
        <end position="294"/>
    </location>
</feature>
<dbReference type="GO" id="GO:0032153">
    <property type="term" value="C:cell division site"/>
    <property type="evidence" value="ECO:0007669"/>
    <property type="project" value="TreeGrafter"/>
</dbReference>
<dbReference type="PROSITE" id="PS00428">
    <property type="entry name" value="FTSW_RODA_SPOVE"/>
    <property type="match status" value="1"/>
</dbReference>
<keyword evidence="13" id="KW-1185">Reference proteome</keyword>
<keyword evidence="8 11" id="KW-1133">Transmembrane helix</keyword>
<comment type="pathway">
    <text evidence="11">Cell wall biogenesis; peptidoglycan biosynthesis.</text>
</comment>
<feature type="transmembrane region" description="Helical" evidence="11">
    <location>
        <begin position="142"/>
        <end position="158"/>
    </location>
</feature>
<evidence type="ECO:0000256" key="6">
    <source>
        <dbReference type="ARBA" id="ARBA00022960"/>
    </source>
</evidence>
<comment type="similarity">
    <text evidence="11">Belongs to the SEDS family. MrdB/RodA subfamily.</text>
</comment>
<keyword evidence="10 11" id="KW-0961">Cell wall biogenesis/degradation</keyword>
<sequence>MMDRRLIENFDWSLLWVLLAIVSIGLLSVYSALYPQIQANPTNNLFIKQLLWLAVGFSVMFCTLLLDYQQLRVASFWIYLFVILLLLVVLVAGREVNGSKRWLQLAGFQFQPSEFMKVAIVIQLASYFASHEISPYPSLRKLFLPVLMLAGPVLLILAEPDLGTAISVSAIACTLILFMGIRWRYIVGLILGILPFLYPVWENVLKPYQKRRILILLRPDLDPLGAGYHIRQSKIAIGSGKLWGKGFLNGTQNKLRFLPEKHTDFVFSVWAEEWGFLGCALLLILFSLMVVLALRVARRSKDRYGALLVVGMTALILWQVLINIGMVIGLLPVVGITLPFVSYGGSSLITLCFAIGLIENVSMRRYTFHTG</sequence>
<keyword evidence="2 11" id="KW-1003">Cell membrane</keyword>
<evidence type="ECO:0000256" key="7">
    <source>
        <dbReference type="ARBA" id="ARBA00022984"/>
    </source>
</evidence>
<dbReference type="InterPro" id="IPR018365">
    <property type="entry name" value="Cell_cycle_FtsW-rel_CS"/>
</dbReference>
<feature type="transmembrane region" description="Helical" evidence="11">
    <location>
        <begin position="306"/>
        <end position="334"/>
    </location>
</feature>
<keyword evidence="9 11" id="KW-0472">Membrane</keyword>
<dbReference type="GO" id="GO:0008955">
    <property type="term" value="F:peptidoglycan glycosyltransferase activity"/>
    <property type="evidence" value="ECO:0007669"/>
    <property type="project" value="UniProtKB-UniRule"/>
</dbReference>
<evidence type="ECO:0000256" key="3">
    <source>
        <dbReference type="ARBA" id="ARBA00022676"/>
    </source>
</evidence>
<evidence type="ECO:0000256" key="5">
    <source>
        <dbReference type="ARBA" id="ARBA00022692"/>
    </source>
</evidence>
<comment type="function">
    <text evidence="11">Peptidoglycan polymerase that is essential for cell wall elongation.</text>
</comment>
<organism evidence="12 13">
    <name type="scientific">Desulforhabdus amnigena</name>
    <dbReference type="NCBI Taxonomy" id="40218"/>
    <lineage>
        <taxon>Bacteria</taxon>
        <taxon>Pseudomonadati</taxon>
        <taxon>Thermodesulfobacteriota</taxon>
        <taxon>Syntrophobacteria</taxon>
        <taxon>Syntrophobacterales</taxon>
        <taxon>Syntrophobacteraceae</taxon>
        <taxon>Desulforhabdus</taxon>
    </lineage>
</organism>
<feature type="transmembrane region" description="Helical" evidence="11">
    <location>
        <begin position="164"/>
        <end position="180"/>
    </location>
</feature>
<gene>
    <name evidence="11 12" type="primary">rodA</name>
    <name evidence="12" type="ORF">DAMNIGENAA_30430</name>
</gene>
<evidence type="ECO:0000313" key="13">
    <source>
        <dbReference type="Proteomes" id="UP001144372"/>
    </source>
</evidence>
<comment type="subcellular location">
    <subcellularLocation>
        <location evidence="11">Cell membrane</location>
        <topology evidence="11">Multi-pass membrane protein</topology>
    </subcellularLocation>
    <subcellularLocation>
        <location evidence="1">Membrane</location>
        <topology evidence="1">Multi-pass membrane protein</topology>
    </subcellularLocation>
</comment>
<comment type="caution">
    <text evidence="12">The sequence shown here is derived from an EMBL/GenBank/DDBJ whole genome shotgun (WGS) entry which is preliminary data.</text>
</comment>
<dbReference type="GO" id="GO:0015648">
    <property type="term" value="F:lipid-linked peptidoglycan transporter activity"/>
    <property type="evidence" value="ECO:0007669"/>
    <property type="project" value="TreeGrafter"/>
</dbReference>
<dbReference type="GO" id="GO:0009252">
    <property type="term" value="P:peptidoglycan biosynthetic process"/>
    <property type="evidence" value="ECO:0007669"/>
    <property type="project" value="UniProtKB-UniRule"/>
</dbReference>
<evidence type="ECO:0000256" key="4">
    <source>
        <dbReference type="ARBA" id="ARBA00022679"/>
    </source>
</evidence>
<evidence type="ECO:0000256" key="1">
    <source>
        <dbReference type="ARBA" id="ARBA00004141"/>
    </source>
</evidence>
<dbReference type="GO" id="GO:0051301">
    <property type="term" value="P:cell division"/>
    <property type="evidence" value="ECO:0007669"/>
    <property type="project" value="InterPro"/>
</dbReference>
<feature type="transmembrane region" description="Helical" evidence="11">
    <location>
        <begin position="185"/>
        <end position="201"/>
    </location>
</feature>
<feature type="transmembrane region" description="Helical" evidence="11">
    <location>
        <begin position="73"/>
        <end position="93"/>
    </location>
</feature>
<dbReference type="AlphaFoldDB" id="A0A9W6L9X6"/>
<dbReference type="InterPro" id="IPR001182">
    <property type="entry name" value="FtsW/RodA"/>
</dbReference>
<dbReference type="HAMAP" id="MF_02079">
    <property type="entry name" value="PGT_RodA"/>
    <property type="match status" value="1"/>
</dbReference>
<accession>A0A9W6L9X6</accession>
<dbReference type="GO" id="GO:0008360">
    <property type="term" value="P:regulation of cell shape"/>
    <property type="evidence" value="ECO:0007669"/>
    <property type="project" value="UniProtKB-KW"/>
</dbReference>
<dbReference type="NCBIfam" id="TIGR02210">
    <property type="entry name" value="rodA_shape"/>
    <property type="match status" value="1"/>
</dbReference>
<keyword evidence="4 11" id="KW-0808">Transferase</keyword>
<evidence type="ECO:0000313" key="12">
    <source>
        <dbReference type="EMBL" id="GLI35610.1"/>
    </source>
</evidence>
<reference evidence="12" key="1">
    <citation type="submission" date="2022-12" db="EMBL/GenBank/DDBJ databases">
        <title>Reference genome sequencing for broad-spectrum identification of bacterial and archaeal isolates by mass spectrometry.</title>
        <authorList>
            <person name="Sekiguchi Y."/>
            <person name="Tourlousse D.M."/>
        </authorList>
    </citation>
    <scope>NUCLEOTIDE SEQUENCE</scope>
    <source>
        <strain evidence="12">ASRB1</strain>
    </source>
</reference>
<keyword evidence="3 11" id="KW-0328">Glycosyltransferase</keyword>
<evidence type="ECO:0000256" key="9">
    <source>
        <dbReference type="ARBA" id="ARBA00023136"/>
    </source>
</evidence>
<keyword evidence="6 11" id="KW-0133">Cell shape</keyword>
<protein>
    <recommendedName>
        <fullName evidence="11">Peptidoglycan glycosyltransferase RodA</fullName>
        <shortName evidence="11">PGT</shortName>
        <ecNumber evidence="11">2.4.99.28</ecNumber>
    </recommendedName>
    <alternativeName>
        <fullName evidence="11">Cell elongation protein RodA</fullName>
    </alternativeName>
    <alternativeName>
        <fullName evidence="11">Cell wall polymerase</fullName>
    </alternativeName>
    <alternativeName>
        <fullName evidence="11">Peptidoglycan polymerase</fullName>
        <shortName evidence="11">PG polymerase</shortName>
    </alternativeName>
</protein>
<feature type="transmembrane region" description="Helical" evidence="11">
    <location>
        <begin position="113"/>
        <end position="130"/>
    </location>
</feature>
<comment type="catalytic activity">
    <reaction evidence="11">
        <text>[GlcNAc-(1-&gt;4)-Mur2Ac(oyl-L-Ala-gamma-D-Glu-L-Lys-D-Ala-D-Ala)](n)-di-trans,octa-cis-undecaprenyl diphosphate + beta-D-GlcNAc-(1-&gt;4)-Mur2Ac(oyl-L-Ala-gamma-D-Glu-L-Lys-D-Ala-D-Ala)-di-trans,octa-cis-undecaprenyl diphosphate = [GlcNAc-(1-&gt;4)-Mur2Ac(oyl-L-Ala-gamma-D-Glu-L-Lys-D-Ala-D-Ala)](n+1)-di-trans,octa-cis-undecaprenyl diphosphate + di-trans,octa-cis-undecaprenyl diphosphate + H(+)</text>
        <dbReference type="Rhea" id="RHEA:23708"/>
        <dbReference type="Rhea" id="RHEA-COMP:9602"/>
        <dbReference type="Rhea" id="RHEA-COMP:9603"/>
        <dbReference type="ChEBI" id="CHEBI:15378"/>
        <dbReference type="ChEBI" id="CHEBI:58405"/>
        <dbReference type="ChEBI" id="CHEBI:60033"/>
        <dbReference type="ChEBI" id="CHEBI:78435"/>
        <dbReference type="EC" id="2.4.99.28"/>
    </reaction>
</comment>
<feature type="transmembrane region" description="Helical" evidence="11">
    <location>
        <begin position="12"/>
        <end position="33"/>
    </location>
</feature>
<dbReference type="GO" id="GO:0071555">
    <property type="term" value="P:cell wall organization"/>
    <property type="evidence" value="ECO:0007669"/>
    <property type="project" value="UniProtKB-KW"/>
</dbReference>
<evidence type="ECO:0000256" key="2">
    <source>
        <dbReference type="ARBA" id="ARBA00022475"/>
    </source>
</evidence>
<feature type="transmembrane region" description="Helical" evidence="11">
    <location>
        <begin position="45"/>
        <end position="66"/>
    </location>
</feature>
<dbReference type="EMBL" id="BSDR01000001">
    <property type="protein sequence ID" value="GLI35610.1"/>
    <property type="molecule type" value="Genomic_DNA"/>
</dbReference>
<dbReference type="InterPro" id="IPR011923">
    <property type="entry name" value="RodA/MrdB"/>
</dbReference>
<dbReference type="Proteomes" id="UP001144372">
    <property type="component" value="Unassembled WGS sequence"/>
</dbReference>
<evidence type="ECO:0000256" key="11">
    <source>
        <dbReference type="HAMAP-Rule" id="MF_02079"/>
    </source>
</evidence>
<dbReference type="NCBIfam" id="NF037961">
    <property type="entry name" value="RodA_shape"/>
    <property type="match status" value="1"/>
</dbReference>
<keyword evidence="5 11" id="KW-0812">Transmembrane</keyword>
<keyword evidence="7 11" id="KW-0573">Peptidoglycan synthesis</keyword>
<dbReference type="EC" id="2.4.99.28" evidence="11"/>
<evidence type="ECO:0000256" key="10">
    <source>
        <dbReference type="ARBA" id="ARBA00023316"/>
    </source>
</evidence>
<dbReference type="PANTHER" id="PTHR30474:SF1">
    <property type="entry name" value="PEPTIDOGLYCAN GLYCOSYLTRANSFERASE MRDB"/>
    <property type="match status" value="1"/>
</dbReference>
<dbReference type="PANTHER" id="PTHR30474">
    <property type="entry name" value="CELL CYCLE PROTEIN"/>
    <property type="match status" value="1"/>
</dbReference>
<feature type="transmembrane region" description="Helical" evidence="11">
    <location>
        <begin position="340"/>
        <end position="358"/>
    </location>
</feature>